<gene>
    <name evidence="2" type="ORF">EDD18DRAFT_1338594</name>
</gene>
<protein>
    <submittedName>
        <fullName evidence="2">Uncharacterized protein</fullName>
    </submittedName>
</protein>
<proteinExistence type="predicted"/>
<comment type="caution">
    <text evidence="2">The sequence shown here is derived from an EMBL/GenBank/DDBJ whole genome shotgun (WGS) entry which is preliminary data.</text>
</comment>
<keyword evidence="3" id="KW-1185">Reference proteome</keyword>
<organism evidence="2 3">
    <name type="scientific">Armillaria luteobubalina</name>
    <dbReference type="NCBI Taxonomy" id="153913"/>
    <lineage>
        <taxon>Eukaryota</taxon>
        <taxon>Fungi</taxon>
        <taxon>Dikarya</taxon>
        <taxon>Basidiomycota</taxon>
        <taxon>Agaricomycotina</taxon>
        <taxon>Agaricomycetes</taxon>
        <taxon>Agaricomycetidae</taxon>
        <taxon>Agaricales</taxon>
        <taxon>Marasmiineae</taxon>
        <taxon>Physalacriaceae</taxon>
        <taxon>Armillaria</taxon>
    </lineage>
</organism>
<evidence type="ECO:0000256" key="1">
    <source>
        <dbReference type="SAM" id="MobiDB-lite"/>
    </source>
</evidence>
<evidence type="ECO:0000313" key="2">
    <source>
        <dbReference type="EMBL" id="KAK0476220.1"/>
    </source>
</evidence>
<accession>A0AA39UEZ7</accession>
<dbReference type="AlphaFoldDB" id="A0AA39UEZ7"/>
<sequence>MSTQNSHERMHLSQNYSQISFNSSKGDEAVEIYKQNETPCENMTSRSLTKSRWLSGVYSQICGAVPNFNIFHPHAPYWVPVLNKAFAPQIEAVSASDHRQVELDRLQKVEVEIARRYGRLSAPFIDSVDLFQVVKDRALKSKDPQPQSDLQQLDKLLKLRLEMKTGALPSVGLIVREPALSAELENRTHFSCRVRLGILMSIVEVSAHSMRHAKHSLYATFEGQSYPSQEDHLEQRDNEQQGSTSKAEARVMKWKASKVVIDFVSNEEICGVSMKITARNSVEKENFISSTLRLDEDVFRSILHWRIAMKNISMLEFECDTTFSKNSDQHSKVHFSLYLNPPYFRIRLQETGCDKAANNEAKKG</sequence>
<dbReference type="EMBL" id="JAUEPU010000137">
    <property type="protein sequence ID" value="KAK0476220.1"/>
    <property type="molecule type" value="Genomic_DNA"/>
</dbReference>
<feature type="region of interest" description="Disordered" evidence="1">
    <location>
        <begin position="228"/>
        <end position="247"/>
    </location>
</feature>
<dbReference type="Proteomes" id="UP001175228">
    <property type="component" value="Unassembled WGS sequence"/>
</dbReference>
<reference evidence="2" key="1">
    <citation type="submission" date="2023-06" db="EMBL/GenBank/DDBJ databases">
        <authorList>
            <consortium name="Lawrence Berkeley National Laboratory"/>
            <person name="Ahrendt S."/>
            <person name="Sahu N."/>
            <person name="Indic B."/>
            <person name="Wong-Bajracharya J."/>
            <person name="Merenyi Z."/>
            <person name="Ke H.-M."/>
            <person name="Monk M."/>
            <person name="Kocsube S."/>
            <person name="Drula E."/>
            <person name="Lipzen A."/>
            <person name="Balint B."/>
            <person name="Henrissat B."/>
            <person name="Andreopoulos B."/>
            <person name="Martin F.M."/>
            <person name="Harder C.B."/>
            <person name="Rigling D."/>
            <person name="Ford K.L."/>
            <person name="Foster G.D."/>
            <person name="Pangilinan J."/>
            <person name="Papanicolaou A."/>
            <person name="Barry K."/>
            <person name="LaButti K."/>
            <person name="Viragh M."/>
            <person name="Koriabine M."/>
            <person name="Yan M."/>
            <person name="Riley R."/>
            <person name="Champramary S."/>
            <person name="Plett K.L."/>
            <person name="Tsai I.J."/>
            <person name="Slot J."/>
            <person name="Sipos G."/>
            <person name="Plett J."/>
            <person name="Nagy L.G."/>
            <person name="Grigoriev I.V."/>
        </authorList>
    </citation>
    <scope>NUCLEOTIDE SEQUENCE</scope>
    <source>
        <strain evidence="2">HWK02</strain>
    </source>
</reference>
<feature type="compositionally biased region" description="Basic and acidic residues" evidence="1">
    <location>
        <begin position="229"/>
        <end position="239"/>
    </location>
</feature>
<name>A0AA39UEZ7_9AGAR</name>
<evidence type="ECO:0000313" key="3">
    <source>
        <dbReference type="Proteomes" id="UP001175228"/>
    </source>
</evidence>